<dbReference type="RefSeq" id="WP_006014758.1">
    <property type="nucleotide sequence ID" value="NZ_BAEQ01000063.1"/>
</dbReference>
<protein>
    <recommendedName>
        <fullName evidence="3">N-acetylmuramoyl-L-alanine amidase</fullName>
        <ecNumber evidence="3">3.5.1.28</ecNumber>
    </recommendedName>
</protein>
<comment type="caution">
    <text evidence="8">The sequence shown here is derived from an EMBL/GenBank/DDBJ whole genome shotgun (WGS) entry which is preliminary data.</text>
</comment>
<feature type="domain" description="LysM" evidence="7">
    <location>
        <begin position="398"/>
        <end position="441"/>
    </location>
</feature>
<evidence type="ECO:0000256" key="2">
    <source>
        <dbReference type="ARBA" id="ARBA00010860"/>
    </source>
</evidence>
<sequence length="444" mass="49815">MNKNVVAYKVVSSILALFVSLTAYAQAQSNITDIRISPSNDNTRIVVDISQQTSFSYFNLKSPRRLVVDLKDTDRKFNFSKVENSSDLIKKIRYSTPKLASDMRMVIELNKDINAQLFSLEPNADFGYRIVIDLKDPNPAPVVTSTAAPKRDKDIIIVIDAGHGGVDPGSIGPKGTYEKNITLSISKMLEKRINEEPGLRAVMTRHGDYYISPNDRPDFATKENADLLVSIHADAFTTPQPRGGSVWVLSKGRADSELGRLLERTERNSELLGSAADVIGDRDTERYFAETIFNMSMDLSRASSYDISNKVIKEMRKVTRMHKKVPQSASLAVLTAPETPSILVEVGFISNPQEEKNLNWRAYRQQLADSLFKSIQLFFRNAPPEGTLWAQERDSQPRKHRVKSGESLSLLAQRYNVDLHSLREVNNIKGDLVRIGQTLTIPEN</sequence>
<dbReference type="GO" id="GO:0009253">
    <property type="term" value="P:peptidoglycan catabolic process"/>
    <property type="evidence" value="ECO:0007669"/>
    <property type="project" value="InterPro"/>
</dbReference>
<dbReference type="OrthoDB" id="9806267at2"/>
<evidence type="ECO:0000313" key="8">
    <source>
        <dbReference type="EMBL" id="GAC30521.1"/>
    </source>
</evidence>
<dbReference type="STRING" id="1121922.GCA_000428905_03230"/>
<gene>
    <name evidence="8" type="ORF">GPAL_3680</name>
</gene>
<dbReference type="SMART" id="SM00646">
    <property type="entry name" value="Ami_3"/>
    <property type="match status" value="1"/>
</dbReference>
<dbReference type="Gene3D" id="3.40.630.40">
    <property type="entry name" value="Zn-dependent exopeptidases"/>
    <property type="match status" value="1"/>
</dbReference>
<keyword evidence="4 8" id="KW-0378">Hydrolase</keyword>
<dbReference type="SMART" id="SM00257">
    <property type="entry name" value="LysM"/>
    <property type="match status" value="1"/>
</dbReference>
<dbReference type="GO" id="GO:0008745">
    <property type="term" value="F:N-acetylmuramoyl-L-alanine amidase activity"/>
    <property type="evidence" value="ECO:0007669"/>
    <property type="project" value="UniProtKB-EC"/>
</dbReference>
<dbReference type="Pfam" id="PF11741">
    <property type="entry name" value="AMIN"/>
    <property type="match status" value="1"/>
</dbReference>
<evidence type="ECO:0000256" key="4">
    <source>
        <dbReference type="ARBA" id="ARBA00022801"/>
    </source>
</evidence>
<dbReference type="Proteomes" id="UP000006251">
    <property type="component" value="Unassembled WGS sequence"/>
</dbReference>
<evidence type="ECO:0000256" key="1">
    <source>
        <dbReference type="ARBA" id="ARBA00001561"/>
    </source>
</evidence>
<dbReference type="Pfam" id="PF01476">
    <property type="entry name" value="LysM"/>
    <property type="match status" value="1"/>
</dbReference>
<dbReference type="PANTHER" id="PTHR30404:SF6">
    <property type="entry name" value="N-ACETYLMURAMOYL-L-ALANINE AMIDASE AMIB"/>
    <property type="match status" value="1"/>
</dbReference>
<dbReference type="SUPFAM" id="SSF53187">
    <property type="entry name" value="Zn-dependent exopeptidases"/>
    <property type="match status" value="1"/>
</dbReference>
<evidence type="ECO:0000313" key="9">
    <source>
        <dbReference type="Proteomes" id="UP000006251"/>
    </source>
</evidence>
<dbReference type="GO" id="GO:0071555">
    <property type="term" value="P:cell wall organization"/>
    <property type="evidence" value="ECO:0007669"/>
    <property type="project" value="UniProtKB-KW"/>
</dbReference>
<comment type="catalytic activity">
    <reaction evidence="1">
        <text>Hydrolyzes the link between N-acetylmuramoyl residues and L-amino acid residues in certain cell-wall glycopeptides.</text>
        <dbReference type="EC" id="3.5.1.28"/>
    </reaction>
</comment>
<dbReference type="EC" id="3.5.1.28" evidence="3"/>
<accession>K6Z2R6</accession>
<dbReference type="InterPro" id="IPR050695">
    <property type="entry name" value="N-acetylmuramoyl_amidase_3"/>
</dbReference>
<dbReference type="AlphaFoldDB" id="K6Z2R6"/>
<reference evidence="9" key="1">
    <citation type="journal article" date="2014" name="Environ. Microbiol.">
        <title>Comparative genomics of the marine bacterial genus Glaciecola reveals the high degree of genomic diversity and genomic characteristic for cold adaptation.</title>
        <authorList>
            <person name="Qin Q.L."/>
            <person name="Xie B.B."/>
            <person name="Yu Y."/>
            <person name="Shu Y.L."/>
            <person name="Rong J.C."/>
            <person name="Zhang Y.J."/>
            <person name="Zhao D.L."/>
            <person name="Chen X.L."/>
            <person name="Zhang X.Y."/>
            <person name="Chen B."/>
            <person name="Zhou B.C."/>
            <person name="Zhang Y.Z."/>
        </authorList>
    </citation>
    <scope>NUCLEOTIDE SEQUENCE [LARGE SCALE GENOMIC DNA]</scope>
    <source>
        <strain evidence="9">ACAM 615</strain>
    </source>
</reference>
<evidence type="ECO:0000259" key="7">
    <source>
        <dbReference type="PROSITE" id="PS51782"/>
    </source>
</evidence>
<feature type="chain" id="PRO_5003901733" description="N-acetylmuramoyl-L-alanine amidase" evidence="6">
    <location>
        <begin position="26"/>
        <end position="444"/>
    </location>
</feature>
<dbReference type="Gene3D" id="3.10.350.10">
    <property type="entry name" value="LysM domain"/>
    <property type="match status" value="1"/>
</dbReference>
<dbReference type="GO" id="GO:0030288">
    <property type="term" value="C:outer membrane-bounded periplasmic space"/>
    <property type="evidence" value="ECO:0007669"/>
    <property type="project" value="TreeGrafter"/>
</dbReference>
<feature type="signal peptide" evidence="6">
    <location>
        <begin position="1"/>
        <end position="25"/>
    </location>
</feature>
<evidence type="ECO:0000256" key="3">
    <source>
        <dbReference type="ARBA" id="ARBA00011901"/>
    </source>
</evidence>
<dbReference type="InterPro" id="IPR036779">
    <property type="entry name" value="LysM_dom_sf"/>
</dbReference>
<dbReference type="PANTHER" id="PTHR30404">
    <property type="entry name" value="N-ACETYLMURAMOYL-L-ALANINE AMIDASE"/>
    <property type="match status" value="1"/>
</dbReference>
<keyword evidence="5" id="KW-0961">Cell wall biogenesis/degradation</keyword>
<keyword evidence="9" id="KW-1185">Reference proteome</keyword>
<dbReference type="CDD" id="cd02696">
    <property type="entry name" value="MurNAc-LAA"/>
    <property type="match status" value="1"/>
</dbReference>
<dbReference type="Gene3D" id="2.60.40.3500">
    <property type="match status" value="1"/>
</dbReference>
<proteinExistence type="inferred from homology"/>
<comment type="similarity">
    <text evidence="2">Belongs to the N-acetylmuramoyl-L-alanine amidase 3 family.</text>
</comment>
<dbReference type="EMBL" id="BAEQ01000063">
    <property type="protein sequence ID" value="GAC30521.1"/>
    <property type="molecule type" value="Genomic_DNA"/>
</dbReference>
<dbReference type="Pfam" id="PF01520">
    <property type="entry name" value="Amidase_3"/>
    <property type="match status" value="1"/>
</dbReference>
<name>K6Z2R6_9ALTE</name>
<dbReference type="SUPFAM" id="SSF54106">
    <property type="entry name" value="LysM domain"/>
    <property type="match status" value="1"/>
</dbReference>
<evidence type="ECO:0000256" key="5">
    <source>
        <dbReference type="ARBA" id="ARBA00023316"/>
    </source>
</evidence>
<dbReference type="PROSITE" id="PS51782">
    <property type="entry name" value="LYSM"/>
    <property type="match status" value="1"/>
</dbReference>
<dbReference type="CDD" id="cd00118">
    <property type="entry name" value="LysM"/>
    <property type="match status" value="1"/>
</dbReference>
<dbReference type="InterPro" id="IPR021731">
    <property type="entry name" value="AMIN_dom"/>
</dbReference>
<dbReference type="InterPro" id="IPR018392">
    <property type="entry name" value="LysM"/>
</dbReference>
<keyword evidence="6" id="KW-0732">Signal</keyword>
<evidence type="ECO:0000256" key="6">
    <source>
        <dbReference type="SAM" id="SignalP"/>
    </source>
</evidence>
<dbReference type="InterPro" id="IPR002508">
    <property type="entry name" value="MurNAc-LAA_cat"/>
</dbReference>
<organism evidence="8 9">
    <name type="scientific">Brumicola pallidula DSM 14239 = ACAM 615</name>
    <dbReference type="NCBI Taxonomy" id="1121922"/>
    <lineage>
        <taxon>Bacteria</taxon>
        <taxon>Pseudomonadati</taxon>
        <taxon>Pseudomonadota</taxon>
        <taxon>Gammaproteobacteria</taxon>
        <taxon>Alteromonadales</taxon>
        <taxon>Alteromonadaceae</taxon>
        <taxon>Brumicola</taxon>
    </lineage>
</organism>